<dbReference type="GO" id="GO:0070181">
    <property type="term" value="F:small ribosomal subunit rRNA binding"/>
    <property type="evidence" value="ECO:0007669"/>
    <property type="project" value="UniProtKB-UniRule"/>
</dbReference>
<dbReference type="InterPro" id="IPR006073">
    <property type="entry name" value="GTP-bd"/>
</dbReference>
<dbReference type="InterPro" id="IPR015946">
    <property type="entry name" value="KH_dom-like_a/b"/>
</dbReference>
<dbReference type="HAMAP" id="MF_00367">
    <property type="entry name" value="GTPase_Era"/>
    <property type="match status" value="1"/>
</dbReference>
<dbReference type="CDD" id="cd22534">
    <property type="entry name" value="KH-II_Era"/>
    <property type="match status" value="1"/>
</dbReference>
<feature type="region of interest" description="G1" evidence="8">
    <location>
        <begin position="14"/>
        <end position="21"/>
    </location>
</feature>
<evidence type="ECO:0000313" key="12">
    <source>
        <dbReference type="EMBL" id="QNL43771.1"/>
    </source>
</evidence>
<dbReference type="KEGG" id="ohi:H8790_09870"/>
<evidence type="ECO:0000256" key="4">
    <source>
        <dbReference type="ARBA" id="ARBA00022884"/>
    </source>
</evidence>
<keyword evidence="5 7" id="KW-0342">GTP-binding</keyword>
<feature type="binding site" evidence="7">
    <location>
        <begin position="14"/>
        <end position="21"/>
    </location>
    <ligand>
        <name>GTP</name>
        <dbReference type="ChEBI" id="CHEBI:37565"/>
    </ligand>
</feature>
<comment type="subcellular location">
    <subcellularLocation>
        <location evidence="7">Cytoplasm</location>
    </subcellularLocation>
    <subcellularLocation>
        <location evidence="7">Cell membrane</location>
        <topology evidence="7">Peripheral membrane protein</topology>
    </subcellularLocation>
</comment>
<evidence type="ECO:0000256" key="2">
    <source>
        <dbReference type="ARBA" id="ARBA00020484"/>
    </source>
</evidence>
<dbReference type="SUPFAM" id="SSF54814">
    <property type="entry name" value="Prokaryotic type KH domain (KH-domain type II)"/>
    <property type="match status" value="1"/>
</dbReference>
<dbReference type="InterPro" id="IPR030388">
    <property type="entry name" value="G_ERA_dom"/>
</dbReference>
<dbReference type="SUPFAM" id="SSF52540">
    <property type="entry name" value="P-loop containing nucleoside triphosphate hydrolases"/>
    <property type="match status" value="1"/>
</dbReference>
<evidence type="ECO:0000256" key="1">
    <source>
        <dbReference type="ARBA" id="ARBA00007921"/>
    </source>
</evidence>
<keyword evidence="13" id="KW-1185">Reference proteome</keyword>
<keyword evidence="7" id="KW-0690">Ribosome biogenesis</keyword>
<evidence type="ECO:0000256" key="6">
    <source>
        <dbReference type="ARBA" id="ARBA00023136"/>
    </source>
</evidence>
<dbReference type="Gene3D" id="3.40.50.300">
    <property type="entry name" value="P-loop containing nucleotide triphosphate hydrolases"/>
    <property type="match status" value="1"/>
</dbReference>
<feature type="domain" description="KH type-2" evidence="10">
    <location>
        <begin position="205"/>
        <end position="282"/>
    </location>
</feature>
<dbReference type="Pfam" id="PF01926">
    <property type="entry name" value="MMR_HSR1"/>
    <property type="match status" value="1"/>
</dbReference>
<dbReference type="PANTHER" id="PTHR42698:SF1">
    <property type="entry name" value="GTPASE ERA, MITOCHONDRIAL"/>
    <property type="match status" value="1"/>
</dbReference>
<dbReference type="InterPro" id="IPR004044">
    <property type="entry name" value="KH_dom_type_2"/>
</dbReference>
<evidence type="ECO:0000259" key="11">
    <source>
        <dbReference type="PROSITE" id="PS51713"/>
    </source>
</evidence>
<dbReference type="GO" id="GO:0005525">
    <property type="term" value="F:GTP binding"/>
    <property type="evidence" value="ECO:0007669"/>
    <property type="project" value="UniProtKB-UniRule"/>
</dbReference>
<dbReference type="NCBIfam" id="TIGR00231">
    <property type="entry name" value="small_GTP"/>
    <property type="match status" value="1"/>
</dbReference>
<accession>A0A7G9B2J0</accession>
<keyword evidence="3 7" id="KW-0547">Nucleotide-binding</keyword>
<feature type="region of interest" description="G2" evidence="8">
    <location>
        <begin position="40"/>
        <end position="44"/>
    </location>
</feature>
<dbReference type="PROSITE" id="PS51713">
    <property type="entry name" value="G_ERA"/>
    <property type="match status" value="1"/>
</dbReference>
<evidence type="ECO:0000256" key="5">
    <source>
        <dbReference type="ARBA" id="ARBA00023134"/>
    </source>
</evidence>
<dbReference type="InterPro" id="IPR027417">
    <property type="entry name" value="P-loop_NTPase"/>
</dbReference>
<organism evidence="12 13">
    <name type="scientific">Oscillibacter hominis</name>
    <dbReference type="NCBI Taxonomy" id="2763056"/>
    <lineage>
        <taxon>Bacteria</taxon>
        <taxon>Bacillati</taxon>
        <taxon>Bacillota</taxon>
        <taxon>Clostridia</taxon>
        <taxon>Eubacteriales</taxon>
        <taxon>Oscillospiraceae</taxon>
        <taxon>Oscillibacter</taxon>
    </lineage>
</organism>
<reference evidence="12 13" key="1">
    <citation type="submission" date="2020-08" db="EMBL/GenBank/DDBJ databases">
        <authorList>
            <person name="Liu C."/>
            <person name="Sun Q."/>
        </authorList>
    </citation>
    <scope>NUCLEOTIDE SEQUENCE [LARGE SCALE GENOMIC DNA]</scope>
    <source>
        <strain evidence="12 13">NSJ-62</strain>
    </source>
</reference>
<dbReference type="GO" id="GO:0043024">
    <property type="term" value="F:ribosomal small subunit binding"/>
    <property type="evidence" value="ECO:0007669"/>
    <property type="project" value="TreeGrafter"/>
</dbReference>
<feature type="region of interest" description="G3" evidence="8">
    <location>
        <begin position="61"/>
        <end position="64"/>
    </location>
</feature>
<dbReference type="PROSITE" id="PS50823">
    <property type="entry name" value="KH_TYPE_2"/>
    <property type="match status" value="1"/>
</dbReference>
<name>A0A7G9B2J0_9FIRM</name>
<keyword evidence="7" id="KW-0699">rRNA-binding</keyword>
<evidence type="ECO:0000256" key="3">
    <source>
        <dbReference type="ARBA" id="ARBA00022741"/>
    </source>
</evidence>
<dbReference type="GO" id="GO:0003924">
    <property type="term" value="F:GTPase activity"/>
    <property type="evidence" value="ECO:0007669"/>
    <property type="project" value="UniProtKB-UniRule"/>
</dbReference>
<evidence type="ECO:0000256" key="7">
    <source>
        <dbReference type="HAMAP-Rule" id="MF_00367"/>
    </source>
</evidence>
<evidence type="ECO:0000259" key="10">
    <source>
        <dbReference type="PROSITE" id="PS50823"/>
    </source>
</evidence>
<dbReference type="Gene3D" id="3.30.300.20">
    <property type="match status" value="1"/>
</dbReference>
<dbReference type="GO" id="GO:0005829">
    <property type="term" value="C:cytosol"/>
    <property type="evidence" value="ECO:0007669"/>
    <property type="project" value="TreeGrafter"/>
</dbReference>
<dbReference type="Proteomes" id="UP000515960">
    <property type="component" value="Chromosome"/>
</dbReference>
<dbReference type="GO" id="GO:0005886">
    <property type="term" value="C:plasma membrane"/>
    <property type="evidence" value="ECO:0007669"/>
    <property type="project" value="UniProtKB-SubCell"/>
</dbReference>
<feature type="region of interest" description="G4" evidence="8">
    <location>
        <begin position="123"/>
        <end position="126"/>
    </location>
</feature>
<keyword evidence="4 7" id="KW-0694">RNA-binding</keyword>
<comment type="function">
    <text evidence="7">An essential GTPase that binds both GDP and GTP, with rapid nucleotide exchange. Plays a role in 16S rRNA processing and 30S ribosomal subunit biogenesis and possibly also in cell cycle regulation and energy metabolism.</text>
</comment>
<gene>
    <name evidence="7 12" type="primary">era</name>
    <name evidence="12" type="ORF">H8790_09870</name>
</gene>
<dbReference type="RefSeq" id="WP_187332362.1">
    <property type="nucleotide sequence ID" value="NZ_CP060490.1"/>
</dbReference>
<dbReference type="AlphaFoldDB" id="A0A7G9B2J0"/>
<keyword evidence="7" id="KW-1003">Cell membrane</keyword>
<dbReference type="Pfam" id="PF07650">
    <property type="entry name" value="KH_2"/>
    <property type="match status" value="1"/>
</dbReference>
<dbReference type="PANTHER" id="PTHR42698">
    <property type="entry name" value="GTPASE ERA"/>
    <property type="match status" value="1"/>
</dbReference>
<feature type="domain" description="Era-type G" evidence="11">
    <location>
        <begin position="6"/>
        <end position="174"/>
    </location>
</feature>
<dbReference type="NCBIfam" id="NF000908">
    <property type="entry name" value="PRK00089.1"/>
    <property type="match status" value="1"/>
</dbReference>
<comment type="subunit">
    <text evidence="7">Monomer.</text>
</comment>
<dbReference type="InterPro" id="IPR005225">
    <property type="entry name" value="Small_GTP-bd"/>
</dbReference>
<feature type="binding site" evidence="7">
    <location>
        <begin position="61"/>
        <end position="65"/>
    </location>
    <ligand>
        <name>GTP</name>
        <dbReference type="ChEBI" id="CHEBI:37565"/>
    </ligand>
</feature>
<proteinExistence type="inferred from homology"/>
<dbReference type="FunFam" id="3.30.300.20:FF:000003">
    <property type="entry name" value="GTPase Era"/>
    <property type="match status" value="1"/>
</dbReference>
<dbReference type="GO" id="GO:0000028">
    <property type="term" value="P:ribosomal small subunit assembly"/>
    <property type="evidence" value="ECO:0007669"/>
    <property type="project" value="TreeGrafter"/>
</dbReference>
<feature type="binding site" evidence="7">
    <location>
        <begin position="123"/>
        <end position="126"/>
    </location>
    <ligand>
        <name>GTP</name>
        <dbReference type="ChEBI" id="CHEBI:37565"/>
    </ligand>
</feature>
<feature type="region of interest" description="G5" evidence="8">
    <location>
        <begin position="153"/>
        <end position="155"/>
    </location>
</feature>
<dbReference type="CDD" id="cd04163">
    <property type="entry name" value="Era"/>
    <property type="match status" value="1"/>
</dbReference>
<dbReference type="EMBL" id="CP060490">
    <property type="protein sequence ID" value="QNL43771.1"/>
    <property type="molecule type" value="Genomic_DNA"/>
</dbReference>
<keyword evidence="6 7" id="KW-0472">Membrane</keyword>
<protein>
    <recommendedName>
        <fullName evidence="2 7">GTPase Era</fullName>
    </recommendedName>
</protein>
<dbReference type="NCBIfam" id="TIGR00436">
    <property type="entry name" value="era"/>
    <property type="match status" value="1"/>
</dbReference>
<keyword evidence="7" id="KW-0963">Cytoplasm</keyword>
<dbReference type="InterPro" id="IPR005662">
    <property type="entry name" value="GTPase_Era-like"/>
</dbReference>
<dbReference type="InterPro" id="IPR009019">
    <property type="entry name" value="KH_sf_prok-type"/>
</dbReference>
<evidence type="ECO:0000256" key="9">
    <source>
        <dbReference type="RuleBase" id="RU003761"/>
    </source>
</evidence>
<evidence type="ECO:0000256" key="8">
    <source>
        <dbReference type="PROSITE-ProRule" id="PRU01050"/>
    </source>
</evidence>
<comment type="similarity">
    <text evidence="1 7 8 9">Belongs to the TRAFAC class TrmE-Era-EngA-EngB-Septin-like GTPase superfamily. Era GTPase family.</text>
</comment>
<sequence length="298" mass="33300">MNEIKKTAMVTVCGRPNVGKSSLTNALVGEKIAIVSNKPQTTRNRIYGVANRGDTQYVLLDTPGLHKARTRLGDYMVKVVNASVAEVDCVLLLVEPIAHVGAPEEALIQRIREGQLPAILCINKIDTVKKEELLPVMAAYHEAYPDFKAIIPISAHTGEGLEELVAEMHKYASEGPQLFPDGMTTDQPERQVMAEIVREKLLLCLDKEIPHGTAVEITRFSERENEIIDVEATIYCEKASHKGIIIGKQGAMLKKISTLARQDMERFMGTKVYLETWVKVKENWRDNPASIRNFGYEE</sequence>
<evidence type="ECO:0000313" key="13">
    <source>
        <dbReference type="Proteomes" id="UP000515960"/>
    </source>
</evidence>